<evidence type="ECO:0000313" key="2">
    <source>
        <dbReference type="EMBL" id="KYF77068.1"/>
    </source>
</evidence>
<sequence>MIDRLSAVLRQAGLEPTAREIADVLWLAARMGPVLSPSAPTAEGESPVAEPERAPGAFDAELKGPTEAP</sequence>
<comment type="caution">
    <text evidence="2">The sequence shown here is derived from an EMBL/GenBank/DDBJ whole genome shotgun (WGS) entry which is preliminary data.</text>
</comment>
<name>A0A150RBH0_SORCE</name>
<evidence type="ECO:0000256" key="1">
    <source>
        <dbReference type="SAM" id="MobiDB-lite"/>
    </source>
</evidence>
<feature type="compositionally biased region" description="Basic and acidic residues" evidence="1">
    <location>
        <begin position="60"/>
        <end position="69"/>
    </location>
</feature>
<proteinExistence type="predicted"/>
<protein>
    <submittedName>
        <fullName evidence="2">Uncharacterized protein</fullName>
    </submittedName>
</protein>
<organism evidence="2 3">
    <name type="scientific">Sorangium cellulosum</name>
    <name type="common">Polyangium cellulosum</name>
    <dbReference type="NCBI Taxonomy" id="56"/>
    <lineage>
        <taxon>Bacteria</taxon>
        <taxon>Pseudomonadati</taxon>
        <taxon>Myxococcota</taxon>
        <taxon>Polyangia</taxon>
        <taxon>Polyangiales</taxon>
        <taxon>Polyangiaceae</taxon>
        <taxon>Sorangium</taxon>
    </lineage>
</organism>
<feature type="non-terminal residue" evidence="2">
    <location>
        <position position="69"/>
    </location>
</feature>
<evidence type="ECO:0000313" key="3">
    <source>
        <dbReference type="Proteomes" id="UP000075635"/>
    </source>
</evidence>
<dbReference type="EMBL" id="JEMB01002946">
    <property type="protein sequence ID" value="KYF77068.1"/>
    <property type="molecule type" value="Genomic_DNA"/>
</dbReference>
<dbReference type="AlphaFoldDB" id="A0A150RBH0"/>
<dbReference type="Proteomes" id="UP000075635">
    <property type="component" value="Unassembled WGS sequence"/>
</dbReference>
<feature type="region of interest" description="Disordered" evidence="1">
    <location>
        <begin position="35"/>
        <end position="69"/>
    </location>
</feature>
<gene>
    <name evidence="2" type="ORF">BE17_43145</name>
</gene>
<accession>A0A150RBH0</accession>
<reference evidence="2 3" key="1">
    <citation type="submission" date="2014-02" db="EMBL/GenBank/DDBJ databases">
        <title>The small core and large imbalanced accessory genome model reveals a collaborative survival strategy of Sorangium cellulosum strains in nature.</title>
        <authorList>
            <person name="Han K."/>
            <person name="Peng R."/>
            <person name="Blom J."/>
            <person name="Li Y.-Z."/>
        </authorList>
    </citation>
    <scope>NUCLEOTIDE SEQUENCE [LARGE SCALE GENOMIC DNA]</scope>
    <source>
        <strain evidence="2 3">So0011-07</strain>
    </source>
</reference>